<keyword evidence="12" id="KW-1185">Reference proteome</keyword>
<dbReference type="PROSITE" id="PS50851">
    <property type="entry name" value="CHEW"/>
    <property type="match status" value="1"/>
</dbReference>
<organism evidence="11 12">
    <name type="scientific">Marivivens niveibacter</name>
    <dbReference type="NCBI Taxonomy" id="1930667"/>
    <lineage>
        <taxon>Bacteria</taxon>
        <taxon>Pseudomonadati</taxon>
        <taxon>Pseudomonadota</taxon>
        <taxon>Alphaproteobacteria</taxon>
        <taxon>Rhodobacterales</taxon>
        <taxon>Paracoccaceae</taxon>
        <taxon>Marivivens group</taxon>
        <taxon>Marivivens</taxon>
    </lineage>
</organism>
<evidence type="ECO:0000256" key="5">
    <source>
        <dbReference type="ARBA" id="ARBA00022777"/>
    </source>
</evidence>
<keyword evidence="6" id="KW-0902">Two-component regulatory system</keyword>
<keyword evidence="5" id="KW-0418">Kinase</keyword>
<proteinExistence type="predicted"/>
<dbReference type="EMBL" id="MSPP01000001">
    <property type="protein sequence ID" value="OUD10200.1"/>
    <property type="molecule type" value="Genomic_DNA"/>
</dbReference>
<feature type="modified residue" description="Phosphohistidine" evidence="7">
    <location>
        <position position="50"/>
    </location>
</feature>
<dbReference type="Proteomes" id="UP000194664">
    <property type="component" value="Unassembled WGS sequence"/>
</dbReference>
<dbReference type="Gene3D" id="2.30.30.40">
    <property type="entry name" value="SH3 Domains"/>
    <property type="match status" value="1"/>
</dbReference>
<feature type="compositionally biased region" description="Acidic residues" evidence="8">
    <location>
        <begin position="150"/>
        <end position="222"/>
    </location>
</feature>
<dbReference type="Pfam" id="PF01627">
    <property type="entry name" value="Hpt"/>
    <property type="match status" value="1"/>
</dbReference>
<name>A0A251X0D1_9RHOB</name>
<dbReference type="PROSITE" id="PS50894">
    <property type="entry name" value="HPT"/>
    <property type="match status" value="1"/>
</dbReference>
<dbReference type="SUPFAM" id="SSF50341">
    <property type="entry name" value="CheW-like"/>
    <property type="match status" value="1"/>
</dbReference>
<evidence type="ECO:0000256" key="8">
    <source>
        <dbReference type="SAM" id="MobiDB-lite"/>
    </source>
</evidence>
<keyword evidence="3 7" id="KW-0597">Phosphoprotein</keyword>
<comment type="caution">
    <text evidence="11">The sequence shown here is derived from an EMBL/GenBank/DDBJ whole genome shotgun (WGS) entry which is preliminary data.</text>
</comment>
<sequence length="1065" mass="115591">MSDEMDEIWALYLDDGAQSLDQMENALLALQEGDEASAGEHVSALFRAVHTFKGNSRVLGLATVESRAHLSEDLIGLVRDEGVPLDEEIIDILLYAGDVLREMLEQTSANRADVDGSSSEELMDQLRDKIARCKGEDPAAAAGGDAAPAEAEEAVAEPVAEAEPETVAEDAPAEEPVAEAEPEEPVAEEAAETEVAAEEPQAEPEAVDEPEEAAAEAVEEAEMPVQAASKRLIDDPSYRDIFSGMSEGAIAKFRQFMTDYPGDVSGTYAAAKREADNLHHAAGQMGLDEWAETLSAFMEQPESNAETGVELLAALVLRLEELTRLDLTDEVITENTSDATFFEAIKDALGILSDIGTNWSVGEEPNPERVATAAAHIREVSDGRGLIRVGDATKRIEEATNTKEYRAAELYLYEELAAVEGVLKDEAAASSISPSELLRAWCAEHAFDTLAAVDGALIGLKKGGEVDKHYSAFSRNMRLIFHACIYHKLDTAGQLAMSLIDLFGRVQTSHSAPDSILMHIARGFTDTIELVFDALEQGEIPDTENLDILFEQASNAAFAQEGTMTATAIERRLRLPDRFHRVLSPESVRAASASIEASHHFIIIRTDINSDVELAEKFLEWISAPNIHSITNVTVFRDEETLFDFLIASPLDETEVLSALTEMDPSGKLLSIDEALEDHAAEVSEDEGSLAGDVDQPISQGPGLTSEMLESISEVAASQAMVNHMLSDLAETGLAESVEAALRMADKDLEGSSSTIRKVVSEFTSRLQEAAQVEAQLVSQMAHLQEQTVAIRSRPLDMLIRPLEALVGTLSRKNKTEAKMTSAGGQMSIDVTLMEHLRKMLRVLLTERLSDDKAPQNIHMSFHRDDERVLVTIEDDGQPMDEAGLRTQLDMHLKSTSSDLRLIELPGNKGMRFHISMPLAMVVLEGMVVGIGGIRYVIPVDTIQSIVQPRESALRPISAANGRMVLRMEDGSMISVHCMDDRKATSMRDADANGNRRVFVVLGVGDKTLAVPVDELLGQQLVLLRPLRGVLRQMRNLTGIALLAGGEVGMVLSTNSLMSDAVEAA</sequence>
<dbReference type="RefSeq" id="WP_086449848.1">
    <property type="nucleotide sequence ID" value="NZ_MSPP01000001.1"/>
</dbReference>
<evidence type="ECO:0000256" key="4">
    <source>
        <dbReference type="ARBA" id="ARBA00022679"/>
    </source>
</evidence>
<evidence type="ECO:0000259" key="9">
    <source>
        <dbReference type="PROSITE" id="PS50851"/>
    </source>
</evidence>
<dbReference type="Gene3D" id="1.20.120.160">
    <property type="entry name" value="HPT domain"/>
    <property type="match status" value="1"/>
</dbReference>
<dbReference type="SMART" id="SM00260">
    <property type="entry name" value="CheW"/>
    <property type="match status" value="1"/>
</dbReference>
<dbReference type="EC" id="2.7.13.3" evidence="2"/>
<evidence type="ECO:0000259" key="10">
    <source>
        <dbReference type="PROSITE" id="PS50894"/>
    </source>
</evidence>
<feature type="region of interest" description="Disordered" evidence="8">
    <location>
        <begin position="136"/>
        <end position="225"/>
    </location>
</feature>
<reference evidence="11 12" key="1">
    <citation type="submission" date="2016-12" db="EMBL/GenBank/DDBJ databases">
        <title>The draft genome sequence of HSLHS2.</title>
        <authorList>
            <person name="Hu D."/>
            <person name="Wang L."/>
            <person name="Shao Z."/>
        </authorList>
    </citation>
    <scope>NUCLEOTIDE SEQUENCE [LARGE SCALE GENOMIC DNA]</scope>
    <source>
        <strain evidence="11">MCCC 1A06712</strain>
    </source>
</reference>
<dbReference type="SMART" id="SM00073">
    <property type="entry name" value="HPT"/>
    <property type="match status" value="1"/>
</dbReference>
<evidence type="ECO:0000256" key="7">
    <source>
        <dbReference type="PROSITE-ProRule" id="PRU00110"/>
    </source>
</evidence>
<dbReference type="PANTHER" id="PTHR43395">
    <property type="entry name" value="SENSOR HISTIDINE KINASE CHEA"/>
    <property type="match status" value="1"/>
</dbReference>
<evidence type="ECO:0000313" key="11">
    <source>
        <dbReference type="EMBL" id="OUD10200.1"/>
    </source>
</evidence>
<dbReference type="SUPFAM" id="SSF47226">
    <property type="entry name" value="Histidine-containing phosphotransfer domain, HPT domain"/>
    <property type="match status" value="1"/>
</dbReference>
<comment type="catalytic activity">
    <reaction evidence="1">
        <text>ATP + protein L-histidine = ADP + protein N-phospho-L-histidine.</text>
        <dbReference type="EC" id="2.7.13.3"/>
    </reaction>
</comment>
<evidence type="ECO:0000313" key="12">
    <source>
        <dbReference type="Proteomes" id="UP000194664"/>
    </source>
</evidence>
<gene>
    <name evidence="11" type="ORF">BVC71_01400</name>
</gene>
<feature type="domain" description="CheW-like" evidence="9">
    <location>
        <begin position="923"/>
        <end position="1063"/>
    </location>
</feature>
<evidence type="ECO:0000256" key="3">
    <source>
        <dbReference type="ARBA" id="ARBA00022553"/>
    </source>
</evidence>
<protein>
    <recommendedName>
        <fullName evidence="2">histidine kinase</fullName>
        <ecNumber evidence="2">2.7.13.3</ecNumber>
    </recommendedName>
</protein>
<dbReference type="InterPro" id="IPR036061">
    <property type="entry name" value="CheW-like_dom_sf"/>
</dbReference>
<evidence type="ECO:0000256" key="2">
    <source>
        <dbReference type="ARBA" id="ARBA00012438"/>
    </source>
</evidence>
<dbReference type="Pfam" id="PF01584">
    <property type="entry name" value="CheW"/>
    <property type="match status" value="1"/>
</dbReference>
<dbReference type="AlphaFoldDB" id="A0A251X0D1"/>
<dbReference type="InterPro" id="IPR002545">
    <property type="entry name" value="CheW-lke_dom"/>
</dbReference>
<dbReference type="PANTHER" id="PTHR43395:SF8">
    <property type="entry name" value="HISTIDINE KINASE"/>
    <property type="match status" value="1"/>
</dbReference>
<dbReference type="GO" id="GO:0004673">
    <property type="term" value="F:protein histidine kinase activity"/>
    <property type="evidence" value="ECO:0007669"/>
    <property type="project" value="UniProtKB-EC"/>
</dbReference>
<dbReference type="InterPro" id="IPR051315">
    <property type="entry name" value="Bact_Chemotaxis_CheA"/>
</dbReference>
<evidence type="ECO:0000256" key="6">
    <source>
        <dbReference type="ARBA" id="ARBA00023012"/>
    </source>
</evidence>
<dbReference type="GO" id="GO:0006935">
    <property type="term" value="P:chemotaxis"/>
    <property type="evidence" value="ECO:0007669"/>
    <property type="project" value="InterPro"/>
</dbReference>
<dbReference type="GO" id="GO:0000160">
    <property type="term" value="P:phosphorelay signal transduction system"/>
    <property type="evidence" value="ECO:0007669"/>
    <property type="project" value="UniProtKB-KW"/>
</dbReference>
<dbReference type="OrthoDB" id="9816273at2"/>
<evidence type="ECO:0000256" key="1">
    <source>
        <dbReference type="ARBA" id="ARBA00000085"/>
    </source>
</evidence>
<accession>A0A251X0D1</accession>
<dbReference type="CDD" id="cd00088">
    <property type="entry name" value="HPT"/>
    <property type="match status" value="1"/>
</dbReference>
<keyword evidence="4" id="KW-0808">Transferase</keyword>
<dbReference type="InterPro" id="IPR036641">
    <property type="entry name" value="HPT_dom_sf"/>
</dbReference>
<feature type="domain" description="HPt" evidence="10">
    <location>
        <begin position="1"/>
        <end position="107"/>
    </location>
</feature>
<dbReference type="InterPro" id="IPR008207">
    <property type="entry name" value="Sig_transdc_His_kin_Hpt_dom"/>
</dbReference>
<feature type="compositionally biased region" description="Low complexity" evidence="8">
    <location>
        <begin position="138"/>
        <end position="149"/>
    </location>
</feature>